<protein>
    <submittedName>
        <fullName evidence="1">Uncharacterized protein</fullName>
    </submittedName>
</protein>
<sequence length="365" mass="42035">MSLLQEVLDACAALTKNVKHLEYDKVAQALEILKLKKKRIDTSEDTMMEDASNQGRMIDDLDKDDVVALMDDKEEEKKEKEEVADVVTTAKLITKVVTTASETVTAASTTVSAAELQVPAATTTAPPQQVEMDEEYARKLYEDLNKDIDWDVAIEHVKQKAKEDPAVQRYQAMKRKPLTEAQARRNMIMYLKNITDFRLDYFKGMSYDDIRLIFEVKFNSNVDFILKTKEHMEEEERRAIQSINETPAQKAAKRKKLNEEVEDLKRHLEIMPDEDDDTRWTSSSLEESNDCLWSSEVERRYPLSRFTLDQMLNAVRLRVEEQSEIFLELLSFGVDAAINLKEKHQVFNAAGEELSAVKQKLMLLD</sequence>
<name>A0A6L2LA11_TANCI</name>
<gene>
    <name evidence="1" type="ORF">Tci_030589</name>
</gene>
<comment type="caution">
    <text evidence="1">The sequence shown here is derived from an EMBL/GenBank/DDBJ whole genome shotgun (WGS) entry which is preliminary data.</text>
</comment>
<proteinExistence type="predicted"/>
<evidence type="ECO:0000313" key="1">
    <source>
        <dbReference type="EMBL" id="GEU58611.1"/>
    </source>
</evidence>
<dbReference type="AlphaFoldDB" id="A0A6L2LA11"/>
<reference evidence="1" key="1">
    <citation type="journal article" date="2019" name="Sci. Rep.">
        <title>Draft genome of Tanacetum cinerariifolium, the natural source of mosquito coil.</title>
        <authorList>
            <person name="Yamashiro T."/>
            <person name="Shiraishi A."/>
            <person name="Satake H."/>
            <person name="Nakayama K."/>
        </authorList>
    </citation>
    <scope>NUCLEOTIDE SEQUENCE</scope>
</reference>
<accession>A0A6L2LA11</accession>
<dbReference type="EMBL" id="BKCJ010004031">
    <property type="protein sequence ID" value="GEU58611.1"/>
    <property type="molecule type" value="Genomic_DNA"/>
</dbReference>
<organism evidence="1">
    <name type="scientific">Tanacetum cinerariifolium</name>
    <name type="common">Dalmatian daisy</name>
    <name type="synonym">Chrysanthemum cinerariifolium</name>
    <dbReference type="NCBI Taxonomy" id="118510"/>
    <lineage>
        <taxon>Eukaryota</taxon>
        <taxon>Viridiplantae</taxon>
        <taxon>Streptophyta</taxon>
        <taxon>Embryophyta</taxon>
        <taxon>Tracheophyta</taxon>
        <taxon>Spermatophyta</taxon>
        <taxon>Magnoliopsida</taxon>
        <taxon>eudicotyledons</taxon>
        <taxon>Gunneridae</taxon>
        <taxon>Pentapetalae</taxon>
        <taxon>asterids</taxon>
        <taxon>campanulids</taxon>
        <taxon>Asterales</taxon>
        <taxon>Asteraceae</taxon>
        <taxon>Asteroideae</taxon>
        <taxon>Anthemideae</taxon>
        <taxon>Anthemidinae</taxon>
        <taxon>Tanacetum</taxon>
    </lineage>
</organism>